<gene>
    <name evidence="2" type="ORF">BSL78_27534</name>
</gene>
<feature type="compositionally biased region" description="Basic and acidic residues" evidence="1">
    <location>
        <begin position="201"/>
        <end position="220"/>
    </location>
</feature>
<reference evidence="2 3" key="1">
    <citation type="journal article" date="2017" name="PLoS Biol.">
        <title>The sea cucumber genome provides insights into morphological evolution and visceral regeneration.</title>
        <authorList>
            <person name="Zhang X."/>
            <person name="Sun L."/>
            <person name="Yuan J."/>
            <person name="Sun Y."/>
            <person name="Gao Y."/>
            <person name="Zhang L."/>
            <person name="Li S."/>
            <person name="Dai H."/>
            <person name="Hamel J.F."/>
            <person name="Liu C."/>
            <person name="Yu Y."/>
            <person name="Liu S."/>
            <person name="Lin W."/>
            <person name="Guo K."/>
            <person name="Jin S."/>
            <person name="Xu P."/>
            <person name="Storey K.B."/>
            <person name="Huan P."/>
            <person name="Zhang T."/>
            <person name="Zhou Y."/>
            <person name="Zhang J."/>
            <person name="Lin C."/>
            <person name="Li X."/>
            <person name="Xing L."/>
            <person name="Huo D."/>
            <person name="Sun M."/>
            <person name="Wang L."/>
            <person name="Mercier A."/>
            <person name="Li F."/>
            <person name="Yang H."/>
            <person name="Xiang J."/>
        </authorList>
    </citation>
    <scope>NUCLEOTIDE SEQUENCE [LARGE SCALE GENOMIC DNA]</scope>
    <source>
        <strain evidence="2">Shaxun</strain>
        <tissue evidence="2">Muscle</tissue>
    </source>
</reference>
<dbReference type="STRING" id="307972.A0A2G8JIT6"/>
<feature type="compositionally biased region" description="Polar residues" evidence="1">
    <location>
        <begin position="187"/>
        <end position="199"/>
    </location>
</feature>
<dbReference type="Proteomes" id="UP000230750">
    <property type="component" value="Unassembled WGS sequence"/>
</dbReference>
<dbReference type="PANTHER" id="PTHR34105">
    <property type="entry name" value="PROLINE-, GLUTAMIC ACID- AND LEUCINE-RICH PROTEIN 1"/>
    <property type="match status" value="1"/>
</dbReference>
<keyword evidence="3" id="KW-1185">Reference proteome</keyword>
<feature type="compositionally biased region" description="Acidic residues" evidence="1">
    <location>
        <begin position="221"/>
        <end position="253"/>
    </location>
</feature>
<feature type="region of interest" description="Disordered" evidence="1">
    <location>
        <begin position="183"/>
        <end position="307"/>
    </location>
</feature>
<name>A0A2G8JIT6_STIJA</name>
<evidence type="ECO:0000313" key="2">
    <source>
        <dbReference type="EMBL" id="PIK35641.1"/>
    </source>
</evidence>
<sequence length="307" mass="33724">MARNISMTCTTTASQVSVDNHDTHLAVTRALLQCQSGLGLASSVYQSAVCRKELYHVLLASVLVSSPSWSVPLNSCICIFSQGRLDCSFQVKEFCTEAITVCENLIHPRMPQIPIVGIPEEETEANLSSHLPSLCFPGKGHFNVNTVTESEISPNLDQQDVISEFVPEDKLLHSDITTGVKFKENQSQRMEISNVGELNQTEEKGEYGHDGDHPKKHEDTEQFDDIAIDREEDNTDQEEETLGSDGESGDVDEVEKVTSENNIMLKEGGVEESGGRIKTLTCDNQNNKGSIDEMLASFSTEGPDIEA</sequence>
<organism evidence="2 3">
    <name type="scientific">Stichopus japonicus</name>
    <name type="common">Sea cucumber</name>
    <dbReference type="NCBI Taxonomy" id="307972"/>
    <lineage>
        <taxon>Eukaryota</taxon>
        <taxon>Metazoa</taxon>
        <taxon>Echinodermata</taxon>
        <taxon>Eleutherozoa</taxon>
        <taxon>Echinozoa</taxon>
        <taxon>Holothuroidea</taxon>
        <taxon>Aspidochirotacea</taxon>
        <taxon>Aspidochirotida</taxon>
        <taxon>Stichopodidae</taxon>
        <taxon>Apostichopus</taxon>
    </lineage>
</organism>
<dbReference type="GO" id="GO:0005634">
    <property type="term" value="C:nucleus"/>
    <property type="evidence" value="ECO:0007669"/>
    <property type="project" value="TreeGrafter"/>
</dbReference>
<dbReference type="GO" id="GO:0006364">
    <property type="term" value="P:rRNA processing"/>
    <property type="evidence" value="ECO:0007669"/>
    <property type="project" value="TreeGrafter"/>
</dbReference>
<accession>A0A2G8JIT6</accession>
<proteinExistence type="predicted"/>
<protein>
    <submittedName>
        <fullName evidence="2">Putative proline-, glutamic acid-and leucine-rich protein 1 isoform X2</fullName>
    </submittedName>
</protein>
<evidence type="ECO:0000313" key="3">
    <source>
        <dbReference type="Proteomes" id="UP000230750"/>
    </source>
</evidence>
<evidence type="ECO:0000256" key="1">
    <source>
        <dbReference type="SAM" id="MobiDB-lite"/>
    </source>
</evidence>
<dbReference type="AlphaFoldDB" id="A0A2G8JIT6"/>
<dbReference type="OrthoDB" id="20900at2759"/>
<comment type="caution">
    <text evidence="2">The sequence shown here is derived from an EMBL/GenBank/DDBJ whole genome shotgun (WGS) entry which is preliminary data.</text>
</comment>
<dbReference type="PANTHER" id="PTHR34105:SF1">
    <property type="entry name" value="PROLINE-, GLUTAMIC ACID- AND LEUCINE-RICH PROTEIN 1"/>
    <property type="match status" value="1"/>
</dbReference>
<dbReference type="EMBL" id="MRZV01001851">
    <property type="protein sequence ID" value="PIK35641.1"/>
    <property type="molecule type" value="Genomic_DNA"/>
</dbReference>